<reference evidence="1 2" key="1">
    <citation type="submission" date="2015-03" db="EMBL/GenBank/DDBJ databases">
        <authorList>
            <person name="Hassan Y.I."/>
            <person name="Lepp D."/>
            <person name="Li X.-Z."/>
            <person name="Zhou T."/>
        </authorList>
    </citation>
    <scope>NUCLEOTIDE SEQUENCE [LARGE SCALE GENOMIC DNA]</scope>
    <source>
        <strain evidence="1 2">BD-c194</strain>
    </source>
</reference>
<evidence type="ECO:0000313" key="1">
    <source>
        <dbReference type="EMBL" id="KKB11977.1"/>
    </source>
</evidence>
<dbReference type="STRING" id="443610.VE25_10080"/>
<name>A0A0F5FUV5_9HYPH</name>
<sequence>MPAMQEILLLVGRLNYVWTNTESLFIYLISHLMGTSKEAAIVVFLTLNTTRARLDLIERLAKLPGTDPADRAQIEAFAKRLGREGKLRNKYNHCIYSFDETGERAFTQLMRISDVSDDIRYGKIEVLDEAEMERINATISAVTAVNRDIWGFLNAHGIKA</sequence>
<evidence type="ECO:0000313" key="2">
    <source>
        <dbReference type="Proteomes" id="UP000033632"/>
    </source>
</evidence>
<comment type="caution">
    <text evidence="1">The sequence shown here is derived from an EMBL/GenBank/DDBJ whole genome shotgun (WGS) entry which is preliminary data.</text>
</comment>
<dbReference type="EMBL" id="JZEX01000104">
    <property type="protein sequence ID" value="KKB11977.1"/>
    <property type="molecule type" value="Genomic_DNA"/>
</dbReference>
<gene>
    <name evidence="1" type="ORF">VE25_10080</name>
</gene>
<dbReference type="RefSeq" id="WP_046108481.1">
    <property type="nucleotide sequence ID" value="NZ_JZEX01000104.1"/>
</dbReference>
<dbReference type="OrthoDB" id="7846470at2"/>
<keyword evidence="2" id="KW-1185">Reference proteome</keyword>
<proteinExistence type="predicted"/>
<dbReference type="PATRIC" id="fig|443610.3.peg.190"/>
<dbReference type="AlphaFoldDB" id="A0A0F5FUV5"/>
<dbReference type="Proteomes" id="UP000033632">
    <property type="component" value="Unassembled WGS sequence"/>
</dbReference>
<organism evidence="1 2">
    <name type="scientific">Devosia geojensis</name>
    <dbReference type="NCBI Taxonomy" id="443610"/>
    <lineage>
        <taxon>Bacteria</taxon>
        <taxon>Pseudomonadati</taxon>
        <taxon>Pseudomonadota</taxon>
        <taxon>Alphaproteobacteria</taxon>
        <taxon>Hyphomicrobiales</taxon>
        <taxon>Devosiaceae</taxon>
        <taxon>Devosia</taxon>
    </lineage>
</organism>
<accession>A0A0F5FUV5</accession>
<protein>
    <submittedName>
        <fullName evidence="1">Uncharacterized protein</fullName>
    </submittedName>
</protein>